<gene>
    <name evidence="2" type="ORF">NUM_00160</name>
    <name evidence="3" type="ORF">NUM_58080</name>
</gene>
<dbReference type="Proteomes" id="UP000614996">
    <property type="component" value="Unassembled WGS sequence"/>
</dbReference>
<keyword evidence="1" id="KW-1133">Transmembrane helix</keyword>
<evidence type="ECO:0008006" key="5">
    <source>
        <dbReference type="Google" id="ProtNLM"/>
    </source>
</evidence>
<proteinExistence type="predicted"/>
<sequence length="78" mass="8485">MSGPTRRRHRLLLVIPYLWTVAAVPAVNLVHASPLDVPLLLWWALIGVLVTAGSIAVVWRLDNALDAPAADEPTAVQR</sequence>
<accession>A0A8J4A4B0</accession>
<organism evidence="2 4">
    <name type="scientific">Actinocatenispora comari</name>
    <dbReference type="NCBI Taxonomy" id="2807577"/>
    <lineage>
        <taxon>Bacteria</taxon>
        <taxon>Bacillati</taxon>
        <taxon>Actinomycetota</taxon>
        <taxon>Actinomycetes</taxon>
        <taxon>Micromonosporales</taxon>
        <taxon>Micromonosporaceae</taxon>
        <taxon>Actinocatenispora</taxon>
    </lineage>
</organism>
<keyword evidence="1" id="KW-0812">Transmembrane</keyword>
<dbReference type="EMBL" id="BOPO01000124">
    <property type="protein sequence ID" value="GIL30554.1"/>
    <property type="molecule type" value="Genomic_DNA"/>
</dbReference>
<protein>
    <recommendedName>
        <fullName evidence="5">DUF3311 domain-containing protein</fullName>
    </recommendedName>
</protein>
<name>A0A8J4A4B0_9ACTN</name>
<dbReference type="AlphaFoldDB" id="A0A8J4A4B0"/>
<feature type="transmembrane region" description="Helical" evidence="1">
    <location>
        <begin position="42"/>
        <end position="61"/>
    </location>
</feature>
<evidence type="ECO:0000313" key="2">
    <source>
        <dbReference type="EMBL" id="GIL24761.1"/>
    </source>
</evidence>
<evidence type="ECO:0000313" key="3">
    <source>
        <dbReference type="EMBL" id="GIL30554.1"/>
    </source>
</evidence>
<dbReference type="Pfam" id="PF11755">
    <property type="entry name" value="DUF3311"/>
    <property type="match status" value="1"/>
</dbReference>
<comment type="caution">
    <text evidence="2">The sequence shown here is derived from an EMBL/GenBank/DDBJ whole genome shotgun (WGS) entry which is preliminary data.</text>
</comment>
<keyword evidence="1" id="KW-0472">Membrane</keyword>
<dbReference type="RefSeq" id="WP_207122388.1">
    <property type="nucleotide sequence ID" value="NZ_BOPO01000001.1"/>
</dbReference>
<reference evidence="4" key="1">
    <citation type="journal article" date="2021" name="Int. J. Syst. Evol. Microbiol.">
        <title>Actinocatenispora comari sp. nov., an endophytic actinomycete isolated from aerial parts of Comarum salesowianum.</title>
        <authorList>
            <person name="Oyunbileg N."/>
            <person name="Iizaka Y."/>
            <person name="Hamada M."/>
            <person name="Davaapurev B.O."/>
            <person name="Fukumoto A."/>
            <person name="Tsetseg B."/>
            <person name="Kato F."/>
            <person name="Tamura T."/>
            <person name="Batkhuu J."/>
            <person name="Anzai Y."/>
        </authorList>
    </citation>
    <scope>NUCLEOTIDE SEQUENCE [LARGE SCALE GENOMIC DNA]</scope>
    <source>
        <strain evidence="4">NUM-2625</strain>
    </source>
</reference>
<dbReference type="EMBL" id="BOPO01000001">
    <property type="protein sequence ID" value="GIL24761.1"/>
    <property type="molecule type" value="Genomic_DNA"/>
</dbReference>
<evidence type="ECO:0000313" key="4">
    <source>
        <dbReference type="Proteomes" id="UP000614996"/>
    </source>
</evidence>
<keyword evidence="4" id="KW-1185">Reference proteome</keyword>
<dbReference type="InterPro" id="IPR021741">
    <property type="entry name" value="DUF3311"/>
</dbReference>
<evidence type="ECO:0000256" key="1">
    <source>
        <dbReference type="SAM" id="Phobius"/>
    </source>
</evidence>
<reference evidence="2" key="2">
    <citation type="submission" date="2021-02" db="EMBL/GenBank/DDBJ databases">
        <title>Whole genome shotgun sequence of Actinocatenispora sp. strain NUM-2625.</title>
        <authorList>
            <person name="Oyunbileg N."/>
            <person name="Iizaka Y."/>
            <person name="Davaapurev BO."/>
            <person name="Fukumoto A."/>
            <person name="Batkhuu J."/>
            <person name="Anzai Y."/>
        </authorList>
    </citation>
    <scope>NUCLEOTIDE SEQUENCE</scope>
    <source>
        <strain evidence="2">NUM-2625</strain>
    </source>
</reference>